<evidence type="ECO:0000256" key="7">
    <source>
        <dbReference type="ARBA" id="ARBA00022984"/>
    </source>
</evidence>
<dbReference type="GO" id="GO:0005737">
    <property type="term" value="C:cytoplasm"/>
    <property type="evidence" value="ECO:0007669"/>
    <property type="project" value="UniProtKB-SubCell"/>
</dbReference>
<feature type="modified residue" description="2-(S-cysteinyl)pyruvic acid O-phosphothioketal" evidence="13">
    <location>
        <position position="167"/>
    </location>
</feature>
<evidence type="ECO:0000256" key="2">
    <source>
        <dbReference type="ARBA" id="ARBA00004752"/>
    </source>
</evidence>
<dbReference type="RefSeq" id="WP_010156863.1">
    <property type="nucleotide sequence ID" value="NZ_FNKB01000001.1"/>
</dbReference>
<evidence type="ECO:0000256" key="1">
    <source>
        <dbReference type="ARBA" id="ARBA00004496"/>
    </source>
</evidence>
<evidence type="ECO:0000256" key="9">
    <source>
        <dbReference type="ARBA" id="ARBA00023316"/>
    </source>
</evidence>
<dbReference type="GO" id="GO:0009252">
    <property type="term" value="P:peptidoglycan biosynthetic process"/>
    <property type="evidence" value="ECO:0007669"/>
    <property type="project" value="UniProtKB-UniRule"/>
</dbReference>
<dbReference type="AlphaFoldDB" id="A0A1H1A7B3"/>
<dbReference type="GO" id="GO:0008760">
    <property type="term" value="F:UDP-N-acetylglucosamine 1-carboxyvinyltransferase activity"/>
    <property type="evidence" value="ECO:0007669"/>
    <property type="project" value="UniProtKB-UniRule"/>
</dbReference>
<dbReference type="PANTHER" id="PTHR43783">
    <property type="entry name" value="UDP-N-ACETYLGLUCOSAMINE 1-CARBOXYVINYLTRANSFERASE"/>
    <property type="match status" value="1"/>
</dbReference>
<feature type="active site" description="Proton donor" evidence="13">
    <location>
        <position position="167"/>
    </location>
</feature>
<keyword evidence="7 13" id="KW-0573">Peptidoglycan synthesis</keyword>
<comment type="caution">
    <text evidence="13">Lacks conserved residue(s) required for the propagation of feature annotation.</text>
</comment>
<evidence type="ECO:0000256" key="3">
    <source>
        <dbReference type="ARBA" id="ARBA00022490"/>
    </source>
</evidence>
<comment type="function">
    <text evidence="10 13">Cell wall formation. Adds enolpyruvyl to UDP-N-acetylglucosamine.</text>
</comment>
<dbReference type="InterPro" id="IPR013792">
    <property type="entry name" value="RNA3'P_cycl/enolpyr_Trfase_a/b"/>
</dbReference>
<comment type="similarity">
    <text evidence="11 13">Belongs to the EPSP synthase family. MurA subfamily.</text>
</comment>
<dbReference type="UniPathway" id="UPA00219"/>
<evidence type="ECO:0000256" key="10">
    <source>
        <dbReference type="ARBA" id="ARBA00037534"/>
    </source>
</evidence>
<dbReference type="Proteomes" id="UP000182690">
    <property type="component" value="Unassembled WGS sequence"/>
</dbReference>
<comment type="pathway">
    <text evidence="2 13">Cell wall biogenesis; peptidoglycan biosynthesis.</text>
</comment>
<evidence type="ECO:0000256" key="11">
    <source>
        <dbReference type="ARBA" id="ARBA00038367"/>
    </source>
</evidence>
<dbReference type="Pfam" id="PF00275">
    <property type="entry name" value="EPSP_synthase"/>
    <property type="match status" value="1"/>
</dbReference>
<comment type="catalytic activity">
    <reaction evidence="12 13">
        <text>phosphoenolpyruvate + UDP-N-acetyl-alpha-D-glucosamine = UDP-N-acetyl-3-O-(1-carboxyvinyl)-alpha-D-glucosamine + phosphate</text>
        <dbReference type="Rhea" id="RHEA:18681"/>
        <dbReference type="ChEBI" id="CHEBI:43474"/>
        <dbReference type="ChEBI" id="CHEBI:57705"/>
        <dbReference type="ChEBI" id="CHEBI:58702"/>
        <dbReference type="ChEBI" id="CHEBI:68483"/>
        <dbReference type="EC" id="2.5.1.7"/>
    </reaction>
</comment>
<keyword evidence="8 13" id="KW-0131">Cell cycle</keyword>
<dbReference type="GO" id="GO:0019277">
    <property type="term" value="P:UDP-N-acetylgalactosamine biosynthetic process"/>
    <property type="evidence" value="ECO:0007669"/>
    <property type="project" value="InterPro"/>
</dbReference>
<evidence type="ECO:0000313" key="17">
    <source>
        <dbReference type="Proteomes" id="UP000182690"/>
    </source>
</evidence>
<evidence type="ECO:0000256" key="14">
    <source>
        <dbReference type="SAM" id="MobiDB-lite"/>
    </source>
</evidence>
<dbReference type="PANTHER" id="PTHR43783:SF1">
    <property type="entry name" value="UDP-N-ACETYLGLUCOSAMINE 1-CARBOXYVINYLTRANSFERASE"/>
    <property type="match status" value="1"/>
</dbReference>
<name>A0A1H1A7B3_9MICO</name>
<dbReference type="NCBIfam" id="TIGR01072">
    <property type="entry name" value="murA"/>
    <property type="match status" value="1"/>
</dbReference>
<organism evidence="16 17">
    <name type="scientific">Leucobacter chromiiresistens</name>
    <dbReference type="NCBI Taxonomy" id="1079994"/>
    <lineage>
        <taxon>Bacteria</taxon>
        <taxon>Bacillati</taxon>
        <taxon>Actinomycetota</taxon>
        <taxon>Actinomycetes</taxon>
        <taxon>Micrococcales</taxon>
        <taxon>Microbacteriaceae</taxon>
        <taxon>Leucobacter</taxon>
    </lineage>
</organism>
<dbReference type="EMBL" id="FNKB01000001">
    <property type="protein sequence ID" value="SDQ35598.1"/>
    <property type="molecule type" value="Genomic_DNA"/>
</dbReference>
<dbReference type="GO" id="GO:0051301">
    <property type="term" value="P:cell division"/>
    <property type="evidence" value="ECO:0007669"/>
    <property type="project" value="UniProtKB-KW"/>
</dbReference>
<dbReference type="GO" id="GO:0071555">
    <property type="term" value="P:cell wall organization"/>
    <property type="evidence" value="ECO:0007669"/>
    <property type="project" value="UniProtKB-KW"/>
</dbReference>
<evidence type="ECO:0000256" key="8">
    <source>
        <dbReference type="ARBA" id="ARBA00023306"/>
    </source>
</evidence>
<evidence type="ECO:0000256" key="13">
    <source>
        <dbReference type="HAMAP-Rule" id="MF_00111"/>
    </source>
</evidence>
<dbReference type="NCBIfam" id="NF006873">
    <property type="entry name" value="PRK09369.1"/>
    <property type="match status" value="1"/>
</dbReference>
<evidence type="ECO:0000256" key="6">
    <source>
        <dbReference type="ARBA" id="ARBA00022960"/>
    </source>
</evidence>
<dbReference type="HAMAP" id="MF_00111">
    <property type="entry name" value="MurA"/>
    <property type="match status" value="1"/>
</dbReference>
<reference evidence="16 17" key="1">
    <citation type="submission" date="2016-10" db="EMBL/GenBank/DDBJ databases">
        <authorList>
            <person name="de Groot N.N."/>
        </authorList>
    </citation>
    <scope>NUCLEOTIDE SEQUENCE [LARGE SCALE GENOMIC DNA]</scope>
    <source>
        <strain evidence="16 17">DSM 22788</strain>
    </source>
</reference>
<keyword evidence="6 13" id="KW-0133">Cell shape</keyword>
<keyword evidence="13" id="KW-0670">Pyruvate</keyword>
<dbReference type="GO" id="GO:0008360">
    <property type="term" value="P:regulation of cell shape"/>
    <property type="evidence" value="ECO:0007669"/>
    <property type="project" value="UniProtKB-KW"/>
</dbReference>
<dbReference type="InterPro" id="IPR005750">
    <property type="entry name" value="UDP_GlcNAc_COvinyl_MurA"/>
</dbReference>
<dbReference type="InterPro" id="IPR036968">
    <property type="entry name" value="Enolpyruvate_Tfrase_sf"/>
</dbReference>
<gene>
    <name evidence="13" type="primary">murA</name>
    <name evidence="16" type="ORF">SAMN04488565_2401</name>
</gene>
<dbReference type="CDD" id="cd01555">
    <property type="entry name" value="UdpNAET"/>
    <property type="match status" value="1"/>
</dbReference>
<keyword evidence="3 13" id="KW-0963">Cytoplasm</keyword>
<keyword evidence="4 13" id="KW-0132">Cell division</keyword>
<evidence type="ECO:0000256" key="12">
    <source>
        <dbReference type="ARBA" id="ARBA00047527"/>
    </source>
</evidence>
<dbReference type="InterPro" id="IPR001986">
    <property type="entry name" value="Enolpyruvate_Tfrase_dom"/>
</dbReference>
<keyword evidence="5 13" id="KW-0808">Transferase</keyword>
<evidence type="ECO:0000256" key="4">
    <source>
        <dbReference type="ARBA" id="ARBA00022618"/>
    </source>
</evidence>
<feature type="binding site" evidence="13">
    <location>
        <position position="357"/>
    </location>
    <ligand>
        <name>UDP-N-acetyl-alpha-D-glucosamine</name>
        <dbReference type="ChEBI" id="CHEBI:57705"/>
    </ligand>
</feature>
<dbReference type="EC" id="2.5.1.7" evidence="13"/>
<dbReference type="InterPro" id="IPR050068">
    <property type="entry name" value="MurA_subfamily"/>
</dbReference>
<dbReference type="STRING" id="1079994.SAMN04488565_2401"/>
<comment type="subcellular location">
    <subcellularLocation>
        <location evidence="1 13">Cytoplasm</location>
    </subcellularLocation>
</comment>
<feature type="binding site" evidence="13">
    <location>
        <position position="379"/>
    </location>
    <ligand>
        <name>UDP-N-acetyl-alpha-D-glucosamine</name>
        <dbReference type="ChEBI" id="CHEBI:57705"/>
    </ligand>
</feature>
<dbReference type="SUPFAM" id="SSF55205">
    <property type="entry name" value="EPT/RTPC-like"/>
    <property type="match status" value="1"/>
</dbReference>
<dbReference type="Gene3D" id="3.65.10.10">
    <property type="entry name" value="Enolpyruvate transferase domain"/>
    <property type="match status" value="2"/>
</dbReference>
<proteinExistence type="inferred from homology"/>
<evidence type="ECO:0000259" key="15">
    <source>
        <dbReference type="Pfam" id="PF00275"/>
    </source>
</evidence>
<accession>A0A1H1A7B3</accession>
<feature type="domain" description="Enolpyruvate transferase" evidence="15">
    <location>
        <begin position="54"/>
        <end position="474"/>
    </location>
</feature>
<feature type="region of interest" description="Disordered" evidence="14">
    <location>
        <begin position="1"/>
        <end position="39"/>
    </location>
</feature>
<sequence length="485" mass="52461">MTKHTVTEAELESNEQVPEETGASVEDSEAAGRKLDAQKAGARVGLTSDEIIINGGRPLRGRIEVRGAKNLATKAMVAALLGKTPSVLRNVPNISDVRVVAGLLALHGVLITRGEQAGEWRLDPSNVEVAHQADIDAHAGSSRIPILFCGPLLHRLGEAFIPDLGGCRIGDRPIDFHLDALRNFGAVIEKLPSGISLTAPNGLHGANIELPYPSVGATEQVLLTAVLAEGQTELRNAAIEPEIVDLICILQKMGAIISMEPNRVIFIEGVPELRGYDHRAIFDRNEAASWAAAALATKGDVFVGGVEQEEMMTFLNVFRKVGGDFDVHDDGIRFWHPGGPLKPVTIETDVHPGFMTDWQQPLVVALTQAEGQSTIHETVYENRFGFTDALVKMGADIVVYKDGLHDETRRVKRREFEQAAVITGPTPLHGADIEVPDLRGGFSHLIAALTAEGQSKVTNLGIISRGYENFIEKLRLLGADFVYES</sequence>
<evidence type="ECO:0000256" key="5">
    <source>
        <dbReference type="ARBA" id="ARBA00022679"/>
    </source>
</evidence>
<feature type="binding site" evidence="13">
    <location>
        <begin position="69"/>
        <end position="70"/>
    </location>
    <ligand>
        <name>phosphoenolpyruvate</name>
        <dbReference type="ChEBI" id="CHEBI:58702"/>
    </ligand>
</feature>
<feature type="binding site" evidence="13">
    <location>
        <position position="143"/>
    </location>
    <ligand>
        <name>UDP-N-acetyl-alpha-D-glucosamine</name>
        <dbReference type="ChEBI" id="CHEBI:57705"/>
    </ligand>
</feature>
<evidence type="ECO:0000313" key="16">
    <source>
        <dbReference type="EMBL" id="SDQ35598.1"/>
    </source>
</evidence>
<dbReference type="eggNOG" id="COG0766">
    <property type="taxonomic scope" value="Bacteria"/>
</dbReference>
<protein>
    <recommendedName>
        <fullName evidence="13">UDP-N-acetylglucosamine 1-carboxyvinyltransferase</fullName>
        <ecNumber evidence="13">2.5.1.7</ecNumber>
    </recommendedName>
    <alternativeName>
        <fullName evidence="13">Enoylpyruvate transferase</fullName>
    </alternativeName>
    <alternativeName>
        <fullName evidence="13">UDP-N-acetylglucosamine enolpyruvyl transferase</fullName>
        <shortName evidence="13">EPT</shortName>
    </alternativeName>
</protein>
<keyword evidence="9 13" id="KW-0961">Cell wall biogenesis/degradation</keyword>